<keyword evidence="7 12" id="KW-0472">Membrane</keyword>
<evidence type="ECO:0000256" key="5">
    <source>
        <dbReference type="ARBA" id="ARBA00023008"/>
    </source>
</evidence>
<evidence type="ECO:0000256" key="8">
    <source>
        <dbReference type="PIRNR" id="PIRNR037736"/>
    </source>
</evidence>
<keyword evidence="11" id="KW-0175">Coiled coil</keyword>
<keyword evidence="3 8" id="KW-0479">Metal-binding</keyword>
<organism evidence="14 15">
    <name type="scientific">Pristionchus fissidentatus</name>
    <dbReference type="NCBI Taxonomy" id="1538716"/>
    <lineage>
        <taxon>Eukaryota</taxon>
        <taxon>Metazoa</taxon>
        <taxon>Ecdysozoa</taxon>
        <taxon>Nematoda</taxon>
        <taxon>Chromadorea</taxon>
        <taxon>Rhabditida</taxon>
        <taxon>Rhabditina</taxon>
        <taxon>Diplogasteromorpha</taxon>
        <taxon>Diplogasteroidea</taxon>
        <taxon>Neodiplogasteridae</taxon>
        <taxon>Pristionchus</taxon>
    </lineage>
</organism>
<dbReference type="InterPro" id="IPR036249">
    <property type="entry name" value="Thioredoxin-like_sf"/>
</dbReference>
<comment type="subcellular location">
    <subcellularLocation>
        <location evidence="1 8">Mitochondrion inner membrane</location>
    </subcellularLocation>
</comment>
<dbReference type="GO" id="GO:0005743">
    <property type="term" value="C:mitochondrial inner membrane"/>
    <property type="evidence" value="ECO:0007669"/>
    <property type="project" value="UniProtKB-SubCell"/>
</dbReference>
<evidence type="ECO:0000313" key="15">
    <source>
        <dbReference type="Proteomes" id="UP001432322"/>
    </source>
</evidence>
<dbReference type="AlphaFoldDB" id="A0AAV5V949"/>
<evidence type="ECO:0000256" key="2">
    <source>
        <dbReference type="ARBA" id="ARBA00010996"/>
    </source>
</evidence>
<dbReference type="InterPro" id="IPR017276">
    <property type="entry name" value="Synth_of_cyt-c-oxidase_Sco1/2"/>
</dbReference>
<dbReference type="FunFam" id="3.40.30.10:FF:000013">
    <property type="entry name" value="Blast:Protein SCO1 homolog, mitochondrial"/>
    <property type="match status" value="1"/>
</dbReference>
<evidence type="ECO:0000313" key="14">
    <source>
        <dbReference type="EMBL" id="GMT15085.1"/>
    </source>
</evidence>
<reference evidence="14" key="1">
    <citation type="submission" date="2023-10" db="EMBL/GenBank/DDBJ databases">
        <title>Genome assembly of Pristionchus species.</title>
        <authorList>
            <person name="Yoshida K."/>
            <person name="Sommer R.J."/>
        </authorList>
    </citation>
    <scope>NUCLEOTIDE SEQUENCE</scope>
    <source>
        <strain evidence="14">RS5133</strain>
    </source>
</reference>
<sequence length="304" mass="35055">MLSSRAIHSLLRLQGGTLPHGSRLLSTSRIVLKNERDNLDDEMKKISEKLSKEFEETIKDGKSEPELDKKFMNFRQLSEQKAHERSHIFTWKSVLGTFVIGGSMILALLYIRKTRVEEAEKQRKLTAGKARIGGDWELVNMEGKMEGSEQLKGNWLLLYFGFTHCPDICPDEIEKMVKVVDLLERDSNPVKILPIFISVDPARDTLKRVKEYCEEFSPKLRGFTGSTEQVNKVAKTFRVYHSEGPKTAPDDYIVDHTVIMYLIDPEGNFHDYYGQNRRAEEIAQTIRMKVLKAELKEKRSKSLF</sequence>
<dbReference type="PANTHER" id="PTHR12151">
    <property type="entry name" value="ELECTRON TRANSPORT PROTIN SCO1/SENC FAMILY MEMBER"/>
    <property type="match status" value="1"/>
</dbReference>
<dbReference type="EMBL" id="BTSY01000002">
    <property type="protein sequence ID" value="GMT15085.1"/>
    <property type="molecule type" value="Genomic_DNA"/>
</dbReference>
<gene>
    <name evidence="14" type="ORF">PFISCL1PPCAC_6382</name>
</gene>
<keyword evidence="8" id="KW-0143">Chaperone</keyword>
<dbReference type="SUPFAM" id="SSF52833">
    <property type="entry name" value="Thioredoxin-like"/>
    <property type="match status" value="1"/>
</dbReference>
<dbReference type="PIRSF" id="PIRSF037736">
    <property type="entry name" value="SCO1"/>
    <property type="match status" value="1"/>
</dbReference>
<evidence type="ECO:0000256" key="3">
    <source>
        <dbReference type="ARBA" id="ARBA00022723"/>
    </source>
</evidence>
<proteinExistence type="inferred from homology"/>
<evidence type="ECO:0000256" key="7">
    <source>
        <dbReference type="ARBA" id="ARBA00023136"/>
    </source>
</evidence>
<comment type="caution">
    <text evidence="14">The sequence shown here is derived from an EMBL/GenBank/DDBJ whole genome shotgun (WGS) entry which is preliminary data.</text>
</comment>
<keyword evidence="12" id="KW-1133">Transmembrane helix</keyword>
<evidence type="ECO:0000256" key="1">
    <source>
        <dbReference type="ARBA" id="ARBA00004273"/>
    </source>
</evidence>
<evidence type="ECO:0000256" key="6">
    <source>
        <dbReference type="ARBA" id="ARBA00023128"/>
    </source>
</evidence>
<dbReference type="Gene3D" id="3.40.30.10">
    <property type="entry name" value="Glutaredoxin"/>
    <property type="match status" value="1"/>
</dbReference>
<feature type="domain" description="Thioredoxin" evidence="13">
    <location>
        <begin position="116"/>
        <end position="296"/>
    </location>
</feature>
<dbReference type="Pfam" id="PF02630">
    <property type="entry name" value="SCO1-SenC"/>
    <property type="match status" value="1"/>
</dbReference>
<comment type="function">
    <text evidence="8">Copper metallochaperone essential for the synthesis and maturation of cytochrome c oxidase subunit II (MT-CO2/COX2) by facilitating the incorporation of copper into the Cu(A) site of MT-CO2/COX2.</text>
</comment>
<feature type="binding site" evidence="9">
    <location>
        <position position="169"/>
    </location>
    <ligand>
        <name>Cu cation</name>
        <dbReference type="ChEBI" id="CHEBI:23378"/>
    </ligand>
</feature>
<evidence type="ECO:0000256" key="4">
    <source>
        <dbReference type="ARBA" id="ARBA00022792"/>
    </source>
</evidence>
<keyword evidence="12" id="KW-0812">Transmembrane</keyword>
<keyword evidence="6 8" id="KW-0496">Mitochondrion</keyword>
<dbReference type="PANTHER" id="PTHR12151:SF5">
    <property type="entry name" value="AT19154P"/>
    <property type="match status" value="1"/>
</dbReference>
<feature type="binding site" evidence="9">
    <location>
        <position position="256"/>
    </location>
    <ligand>
        <name>Cu cation</name>
        <dbReference type="ChEBI" id="CHEBI:23378"/>
    </ligand>
</feature>
<feature type="transmembrane region" description="Helical" evidence="12">
    <location>
        <begin position="89"/>
        <end position="111"/>
    </location>
</feature>
<protein>
    <recommendedName>
        <fullName evidence="13">Thioredoxin domain-containing protein</fullName>
    </recommendedName>
</protein>
<evidence type="ECO:0000256" key="9">
    <source>
        <dbReference type="PIRSR" id="PIRSR037736-1"/>
    </source>
</evidence>
<keyword evidence="5 8" id="KW-0186">Copper</keyword>
<keyword evidence="10" id="KW-1015">Disulfide bond</keyword>
<feature type="binding site" evidence="9">
    <location>
        <position position="165"/>
    </location>
    <ligand>
        <name>Cu cation</name>
        <dbReference type="ChEBI" id="CHEBI:23378"/>
    </ligand>
</feature>
<dbReference type="InterPro" id="IPR003782">
    <property type="entry name" value="SCO1/SenC"/>
</dbReference>
<dbReference type="CDD" id="cd02968">
    <property type="entry name" value="SCO"/>
    <property type="match status" value="1"/>
</dbReference>
<keyword evidence="4 8" id="KW-0999">Mitochondrion inner membrane</keyword>
<comment type="subunit">
    <text evidence="8">Homodimer.</text>
</comment>
<feature type="disulfide bond" description="Redox-active" evidence="10">
    <location>
        <begin position="165"/>
        <end position="169"/>
    </location>
</feature>
<accession>A0AAV5V949</accession>
<keyword evidence="15" id="KW-1185">Reference proteome</keyword>
<evidence type="ECO:0000256" key="10">
    <source>
        <dbReference type="PIRSR" id="PIRSR603782-2"/>
    </source>
</evidence>
<evidence type="ECO:0000256" key="12">
    <source>
        <dbReference type="SAM" id="Phobius"/>
    </source>
</evidence>
<evidence type="ECO:0000259" key="13">
    <source>
        <dbReference type="PROSITE" id="PS51352"/>
    </source>
</evidence>
<name>A0AAV5V949_9BILA</name>
<comment type="similarity">
    <text evidence="2 8">Belongs to the SCO1/2 family.</text>
</comment>
<dbReference type="PROSITE" id="PS51352">
    <property type="entry name" value="THIOREDOXIN_2"/>
    <property type="match status" value="1"/>
</dbReference>
<dbReference type="InterPro" id="IPR013766">
    <property type="entry name" value="Thioredoxin_domain"/>
</dbReference>
<dbReference type="GO" id="GO:0033617">
    <property type="term" value="P:mitochondrial respiratory chain complex IV assembly"/>
    <property type="evidence" value="ECO:0007669"/>
    <property type="project" value="TreeGrafter"/>
</dbReference>
<feature type="coiled-coil region" evidence="11">
    <location>
        <begin position="29"/>
        <end position="56"/>
    </location>
</feature>
<dbReference type="GO" id="GO:0005507">
    <property type="term" value="F:copper ion binding"/>
    <property type="evidence" value="ECO:0007669"/>
    <property type="project" value="InterPro"/>
</dbReference>
<evidence type="ECO:0000256" key="11">
    <source>
        <dbReference type="SAM" id="Coils"/>
    </source>
</evidence>
<dbReference type="GO" id="GO:0006878">
    <property type="term" value="P:intracellular copper ion homeostasis"/>
    <property type="evidence" value="ECO:0007669"/>
    <property type="project" value="UniProtKB-UniRule"/>
</dbReference>
<dbReference type="Proteomes" id="UP001432322">
    <property type="component" value="Unassembled WGS sequence"/>
</dbReference>
<dbReference type="GO" id="GO:0016531">
    <property type="term" value="F:copper chaperone activity"/>
    <property type="evidence" value="ECO:0007669"/>
    <property type="project" value="InterPro"/>
</dbReference>